<sequence length="67" mass="6454">MVTSRSLRLRRRGLLGVPALVAAALTTIMARPGTAAAAPAAAPAPAVAPVPAAAPKAECLADLLGGA</sequence>
<gene>
    <name evidence="2" type="ORF">SAMN05444858_10641</name>
</gene>
<dbReference type="RefSeq" id="WP_076470334.1">
    <property type="nucleotide sequence ID" value="NZ_FTNF01000006.1"/>
</dbReference>
<feature type="signal peptide" evidence="1">
    <location>
        <begin position="1"/>
        <end position="37"/>
    </location>
</feature>
<name>A0A1N6XW55_9ACTN</name>
<organism evidence="2 3">
    <name type="scientific">Micromonospora avicenniae</name>
    <dbReference type="NCBI Taxonomy" id="1198245"/>
    <lineage>
        <taxon>Bacteria</taxon>
        <taxon>Bacillati</taxon>
        <taxon>Actinomycetota</taxon>
        <taxon>Actinomycetes</taxon>
        <taxon>Micromonosporales</taxon>
        <taxon>Micromonosporaceae</taxon>
        <taxon>Micromonospora</taxon>
    </lineage>
</organism>
<keyword evidence="3" id="KW-1185">Reference proteome</keyword>
<dbReference type="STRING" id="1198245.SAMN05444858_10641"/>
<accession>A0A1N6XW55</accession>
<feature type="chain" id="PRO_5013111422" evidence="1">
    <location>
        <begin position="38"/>
        <end position="67"/>
    </location>
</feature>
<protein>
    <submittedName>
        <fullName evidence="2">Uncharacterized protein</fullName>
    </submittedName>
</protein>
<dbReference type="Proteomes" id="UP000186004">
    <property type="component" value="Unassembled WGS sequence"/>
</dbReference>
<dbReference type="EMBL" id="FTNF01000006">
    <property type="protein sequence ID" value="SIR06587.1"/>
    <property type="molecule type" value="Genomic_DNA"/>
</dbReference>
<dbReference type="PROSITE" id="PS51318">
    <property type="entry name" value="TAT"/>
    <property type="match status" value="1"/>
</dbReference>
<evidence type="ECO:0000313" key="3">
    <source>
        <dbReference type="Proteomes" id="UP000186004"/>
    </source>
</evidence>
<dbReference type="InterPro" id="IPR006311">
    <property type="entry name" value="TAT_signal"/>
</dbReference>
<reference evidence="2 3" key="1">
    <citation type="submission" date="2017-01" db="EMBL/GenBank/DDBJ databases">
        <authorList>
            <person name="Mah S.A."/>
            <person name="Swanson W.J."/>
            <person name="Moy G.W."/>
            <person name="Vacquier V.D."/>
        </authorList>
    </citation>
    <scope>NUCLEOTIDE SEQUENCE [LARGE SCALE GENOMIC DNA]</scope>
    <source>
        <strain evidence="2 3">DSM 45758</strain>
    </source>
</reference>
<evidence type="ECO:0000313" key="2">
    <source>
        <dbReference type="EMBL" id="SIR06587.1"/>
    </source>
</evidence>
<evidence type="ECO:0000256" key="1">
    <source>
        <dbReference type="SAM" id="SignalP"/>
    </source>
</evidence>
<dbReference type="AlphaFoldDB" id="A0A1N6XW55"/>
<keyword evidence="1" id="KW-0732">Signal</keyword>
<proteinExistence type="predicted"/>